<keyword evidence="1" id="KW-0812">Transmembrane</keyword>
<dbReference type="AlphaFoldDB" id="A0A7J7INC6"/>
<keyword evidence="1" id="KW-1133">Transmembrane helix</keyword>
<evidence type="ECO:0000256" key="1">
    <source>
        <dbReference type="SAM" id="Phobius"/>
    </source>
</evidence>
<dbReference type="Pfam" id="PF06041">
    <property type="entry name" value="DUF924"/>
    <property type="match status" value="1"/>
</dbReference>
<dbReference type="Gene3D" id="1.20.58.320">
    <property type="entry name" value="TPR-like"/>
    <property type="match status" value="1"/>
</dbReference>
<gene>
    <name evidence="2" type="ORF">F1559_004085</name>
</gene>
<dbReference type="OrthoDB" id="414698at2759"/>
<evidence type="ECO:0000313" key="2">
    <source>
        <dbReference type="EMBL" id="KAF6004230.1"/>
    </source>
</evidence>
<organism evidence="2 3">
    <name type="scientific">Cyanidiococcus yangmingshanensis</name>
    <dbReference type="NCBI Taxonomy" id="2690220"/>
    <lineage>
        <taxon>Eukaryota</taxon>
        <taxon>Rhodophyta</taxon>
        <taxon>Bangiophyceae</taxon>
        <taxon>Cyanidiales</taxon>
        <taxon>Cyanidiaceae</taxon>
        <taxon>Cyanidiococcus</taxon>
    </lineage>
</organism>
<evidence type="ECO:0008006" key="4">
    <source>
        <dbReference type="Google" id="ProtNLM"/>
    </source>
</evidence>
<keyword evidence="3" id="KW-1185">Reference proteome</keyword>
<dbReference type="SUPFAM" id="SSF48452">
    <property type="entry name" value="TPR-like"/>
    <property type="match status" value="1"/>
</dbReference>
<dbReference type="Proteomes" id="UP000530660">
    <property type="component" value="Unassembled WGS sequence"/>
</dbReference>
<accession>A0A7J7INC6</accession>
<keyword evidence="1" id="KW-0472">Membrane</keyword>
<comment type="caution">
    <text evidence="2">The sequence shown here is derived from an EMBL/GenBank/DDBJ whole genome shotgun (WGS) entry which is preliminary data.</text>
</comment>
<feature type="transmembrane region" description="Helical" evidence="1">
    <location>
        <begin position="253"/>
        <end position="273"/>
    </location>
</feature>
<protein>
    <recommendedName>
        <fullName evidence="4">DUF924 domain-containing protein</fullName>
    </recommendedName>
</protein>
<dbReference type="InterPro" id="IPR010323">
    <property type="entry name" value="DUF924"/>
</dbReference>
<dbReference type="EMBL" id="VWRR01000004">
    <property type="protein sequence ID" value="KAF6004230.1"/>
    <property type="molecule type" value="Genomic_DNA"/>
</dbReference>
<name>A0A7J7INC6_9RHOD</name>
<sequence>MRKLTSPEDVFRFWFELEPSQEKRREKLSSLRYFGERAPQWFFSKDKEFERVQIDNVELVHRAGRGELHGDSWDQPLGLLARIILTDQFPRCIWRGRAEAFSYDKVARGISRLIIERGWDKSQFFYVERTFIYLPLMHSEDLADQLDSVRLVRAAADDTSWWTRWRHSHSTSLKMAEDHLRVIQRFGRFPYRNQALGRESTPEEIEWMNSEDLPVYAKSQTPASNQGDNEKLQRRGNTVELASRPRRLPASSWQWSVLAIATAASAAIGYRLYRTRHAS</sequence>
<evidence type="ECO:0000313" key="3">
    <source>
        <dbReference type="Proteomes" id="UP000530660"/>
    </source>
</evidence>
<reference evidence="2 3" key="1">
    <citation type="journal article" date="2020" name="J. Phycol.">
        <title>Comparative genome analysis reveals Cyanidiococcus gen. nov., a new extremophilic red algal genus sister to Cyanidioschyzon (Cyanidioschyzonaceae, Rhodophyta).</title>
        <authorList>
            <person name="Liu S.-L."/>
            <person name="Chiang Y.-R."/>
            <person name="Yoon H.S."/>
            <person name="Fu H.-Y."/>
        </authorList>
    </citation>
    <scope>NUCLEOTIDE SEQUENCE [LARGE SCALE GENOMIC DNA]</scope>
    <source>
        <strain evidence="2 3">THAL066</strain>
    </source>
</reference>
<proteinExistence type="predicted"/>
<dbReference type="Gene3D" id="1.25.40.10">
    <property type="entry name" value="Tetratricopeptide repeat domain"/>
    <property type="match status" value="1"/>
</dbReference>
<dbReference type="InterPro" id="IPR011990">
    <property type="entry name" value="TPR-like_helical_dom_sf"/>
</dbReference>